<keyword evidence="2" id="KW-1185">Reference proteome</keyword>
<protein>
    <submittedName>
        <fullName evidence="1">Uncharacterized protein</fullName>
    </submittedName>
</protein>
<reference evidence="1 2" key="1">
    <citation type="journal article" date="2019" name="Microb. Cell Fact.">
        <title>Exploring novel herbicidin analogues by transcriptional regulator overexpression and MS/MS molecular networking.</title>
        <authorList>
            <person name="Shi Y."/>
            <person name="Gu R."/>
            <person name="Li Y."/>
            <person name="Wang X."/>
            <person name="Ren W."/>
            <person name="Li X."/>
            <person name="Wang L."/>
            <person name="Xie Y."/>
            <person name="Hong B."/>
        </authorList>
    </citation>
    <scope>NUCLEOTIDE SEQUENCE [LARGE SCALE GENOMIC DNA]</scope>
    <source>
        <strain evidence="1 2">US-43</strain>
    </source>
</reference>
<dbReference type="RefSeq" id="WP_152264588.1">
    <property type="nucleotide sequence ID" value="NZ_VOKX01000070.1"/>
</dbReference>
<dbReference type="AlphaFoldDB" id="A0A5N5W419"/>
<dbReference type="OrthoDB" id="4242277at2"/>
<proteinExistence type="predicted"/>
<evidence type="ECO:0000313" key="1">
    <source>
        <dbReference type="EMBL" id="KAB7839475.1"/>
    </source>
</evidence>
<gene>
    <name evidence="1" type="ORF">FRZ00_21270</name>
</gene>
<organism evidence="1 2">
    <name type="scientific">Streptomyces mobaraensis</name>
    <name type="common">Streptoverticillium mobaraense</name>
    <dbReference type="NCBI Taxonomy" id="35621"/>
    <lineage>
        <taxon>Bacteria</taxon>
        <taxon>Bacillati</taxon>
        <taxon>Actinomycetota</taxon>
        <taxon>Actinomycetes</taxon>
        <taxon>Kitasatosporales</taxon>
        <taxon>Streptomycetaceae</taxon>
        <taxon>Streptomyces</taxon>
    </lineage>
</organism>
<dbReference type="EMBL" id="VOKX01000070">
    <property type="protein sequence ID" value="KAB7839475.1"/>
    <property type="molecule type" value="Genomic_DNA"/>
</dbReference>
<comment type="caution">
    <text evidence="1">The sequence shown here is derived from an EMBL/GenBank/DDBJ whole genome shotgun (WGS) entry which is preliminary data.</text>
</comment>
<sequence length="77" mass="9173">MSSRPCHWHEEPDGIRHLIPGCAALAEHRIADLHQQLDDVRRRHHRFQRWHDCVMDALRAHPDGAATYRTAQMEFRR</sequence>
<name>A0A5N5W419_STRMB</name>
<accession>A0A5N5W419</accession>
<dbReference type="Proteomes" id="UP000327000">
    <property type="component" value="Unassembled WGS sequence"/>
</dbReference>
<evidence type="ECO:0000313" key="2">
    <source>
        <dbReference type="Proteomes" id="UP000327000"/>
    </source>
</evidence>